<dbReference type="Pfam" id="PF17919">
    <property type="entry name" value="RT_RNaseH_2"/>
    <property type="match status" value="1"/>
</dbReference>
<name>A0A8X6N963_NEPPI</name>
<dbReference type="Proteomes" id="UP000887013">
    <property type="component" value="Unassembled WGS sequence"/>
</dbReference>
<accession>A0A8X6N963</accession>
<keyword evidence="3" id="KW-1185">Reference proteome</keyword>
<comment type="caution">
    <text evidence="2">The sequence shown here is derived from an EMBL/GenBank/DDBJ whole genome shotgun (WGS) entry which is preliminary data.</text>
</comment>
<proteinExistence type="predicted"/>
<feature type="domain" description="Reverse transcriptase/retrotransposon-derived protein RNase H-like" evidence="1">
    <location>
        <begin position="40"/>
        <end position="90"/>
    </location>
</feature>
<dbReference type="AlphaFoldDB" id="A0A8X6N963"/>
<evidence type="ECO:0000313" key="2">
    <source>
        <dbReference type="EMBL" id="GFT01952.1"/>
    </source>
</evidence>
<sequence>CCIPKYADIIESLIKFLEGHENEKEQPRSNTRNCTKQVEWNDDANLSFKVSKDALVNATLLRYPILGFELGLRVDASNVAVGGSITQLSNSQ</sequence>
<protein>
    <submittedName>
        <fullName evidence="2">Transposon Tf2-9 polyprotein</fullName>
    </submittedName>
</protein>
<dbReference type="SUPFAM" id="SSF56672">
    <property type="entry name" value="DNA/RNA polymerases"/>
    <property type="match status" value="1"/>
</dbReference>
<evidence type="ECO:0000259" key="1">
    <source>
        <dbReference type="Pfam" id="PF17919"/>
    </source>
</evidence>
<evidence type="ECO:0000313" key="3">
    <source>
        <dbReference type="Proteomes" id="UP000887013"/>
    </source>
</evidence>
<feature type="non-terminal residue" evidence="2">
    <location>
        <position position="1"/>
    </location>
</feature>
<dbReference type="OrthoDB" id="6433897at2759"/>
<organism evidence="2 3">
    <name type="scientific">Nephila pilipes</name>
    <name type="common">Giant wood spider</name>
    <name type="synonym">Nephila maculata</name>
    <dbReference type="NCBI Taxonomy" id="299642"/>
    <lineage>
        <taxon>Eukaryota</taxon>
        <taxon>Metazoa</taxon>
        <taxon>Ecdysozoa</taxon>
        <taxon>Arthropoda</taxon>
        <taxon>Chelicerata</taxon>
        <taxon>Arachnida</taxon>
        <taxon>Araneae</taxon>
        <taxon>Araneomorphae</taxon>
        <taxon>Entelegynae</taxon>
        <taxon>Araneoidea</taxon>
        <taxon>Nephilidae</taxon>
        <taxon>Nephila</taxon>
    </lineage>
</organism>
<dbReference type="InterPro" id="IPR041577">
    <property type="entry name" value="RT_RNaseH_2"/>
</dbReference>
<dbReference type="EMBL" id="BMAW01055624">
    <property type="protein sequence ID" value="GFT01952.1"/>
    <property type="molecule type" value="Genomic_DNA"/>
</dbReference>
<dbReference type="GO" id="GO:0071897">
    <property type="term" value="P:DNA biosynthetic process"/>
    <property type="evidence" value="ECO:0007669"/>
    <property type="project" value="UniProtKB-ARBA"/>
</dbReference>
<reference evidence="2" key="1">
    <citation type="submission" date="2020-08" db="EMBL/GenBank/DDBJ databases">
        <title>Multicomponent nature underlies the extraordinary mechanical properties of spider dragline silk.</title>
        <authorList>
            <person name="Kono N."/>
            <person name="Nakamura H."/>
            <person name="Mori M."/>
            <person name="Yoshida Y."/>
            <person name="Ohtoshi R."/>
            <person name="Malay A.D."/>
            <person name="Moran D.A.P."/>
            <person name="Tomita M."/>
            <person name="Numata K."/>
            <person name="Arakawa K."/>
        </authorList>
    </citation>
    <scope>NUCLEOTIDE SEQUENCE</scope>
</reference>
<dbReference type="InterPro" id="IPR043502">
    <property type="entry name" value="DNA/RNA_pol_sf"/>
</dbReference>
<gene>
    <name evidence="2" type="primary">Tf2-9_188</name>
    <name evidence="2" type="ORF">NPIL_360001</name>
</gene>